<dbReference type="AlphaFoldDB" id="A0ABC8SCY0"/>
<evidence type="ECO:0000313" key="2">
    <source>
        <dbReference type="Proteomes" id="UP001642360"/>
    </source>
</evidence>
<dbReference type="EMBL" id="CAUOFW020002614">
    <property type="protein sequence ID" value="CAK9154985.1"/>
    <property type="molecule type" value="Genomic_DNA"/>
</dbReference>
<name>A0ABC8SCY0_9AQUA</name>
<dbReference type="Proteomes" id="UP001642360">
    <property type="component" value="Unassembled WGS sequence"/>
</dbReference>
<comment type="caution">
    <text evidence="1">The sequence shown here is derived from an EMBL/GenBank/DDBJ whole genome shotgun (WGS) entry which is preliminary data.</text>
</comment>
<protein>
    <submittedName>
        <fullName evidence="1">Uncharacterized protein</fullName>
    </submittedName>
</protein>
<accession>A0ABC8SCY0</accession>
<evidence type="ECO:0000313" key="1">
    <source>
        <dbReference type="EMBL" id="CAK9154985.1"/>
    </source>
</evidence>
<feature type="non-terminal residue" evidence="1">
    <location>
        <position position="1"/>
    </location>
</feature>
<proteinExistence type="predicted"/>
<reference evidence="1 2" key="1">
    <citation type="submission" date="2024-02" db="EMBL/GenBank/DDBJ databases">
        <authorList>
            <person name="Vignale AGUSTIN F."/>
            <person name="Sosa J E."/>
            <person name="Modenutti C."/>
        </authorList>
    </citation>
    <scope>NUCLEOTIDE SEQUENCE [LARGE SCALE GENOMIC DNA]</scope>
</reference>
<gene>
    <name evidence="1" type="ORF">ILEXP_LOCUS23356</name>
</gene>
<organism evidence="1 2">
    <name type="scientific">Ilex paraguariensis</name>
    <name type="common">yerba mate</name>
    <dbReference type="NCBI Taxonomy" id="185542"/>
    <lineage>
        <taxon>Eukaryota</taxon>
        <taxon>Viridiplantae</taxon>
        <taxon>Streptophyta</taxon>
        <taxon>Embryophyta</taxon>
        <taxon>Tracheophyta</taxon>
        <taxon>Spermatophyta</taxon>
        <taxon>Magnoliopsida</taxon>
        <taxon>eudicotyledons</taxon>
        <taxon>Gunneridae</taxon>
        <taxon>Pentapetalae</taxon>
        <taxon>asterids</taxon>
        <taxon>campanulids</taxon>
        <taxon>Aquifoliales</taxon>
        <taxon>Aquifoliaceae</taxon>
        <taxon>Ilex</taxon>
    </lineage>
</organism>
<keyword evidence="2" id="KW-1185">Reference proteome</keyword>
<sequence>TLAKVPWRWSFSSIQQKLNRKFHGKDSTESEKKNLSPRCLCLKSPSSAWPKTPIAR</sequence>